<keyword evidence="3" id="KW-0288">FMN</keyword>
<dbReference type="PROSITE" id="PS51384">
    <property type="entry name" value="FAD_FR"/>
    <property type="match status" value="1"/>
</dbReference>
<dbReference type="InterPro" id="IPR005625">
    <property type="entry name" value="PepSY-ass_TM"/>
</dbReference>
<dbReference type="SUPFAM" id="SSF52343">
    <property type="entry name" value="Ferredoxin reductase-like, C-terminal NADP-linked domain"/>
    <property type="match status" value="1"/>
</dbReference>
<feature type="transmembrane region" description="Helical" evidence="5">
    <location>
        <begin position="298"/>
        <end position="323"/>
    </location>
</feature>
<evidence type="ECO:0000313" key="8">
    <source>
        <dbReference type="EMBL" id="PQL95312.1"/>
    </source>
</evidence>
<feature type="domain" description="Flavodoxin-like" evidence="6">
    <location>
        <begin position="341"/>
        <end position="480"/>
    </location>
</feature>
<dbReference type="AlphaFoldDB" id="A0A2S8AGC6"/>
<dbReference type="GO" id="GO:0050660">
    <property type="term" value="F:flavin adenine dinucleotide binding"/>
    <property type="evidence" value="ECO:0007669"/>
    <property type="project" value="TreeGrafter"/>
</dbReference>
<keyword evidence="5" id="KW-0472">Membrane</keyword>
<dbReference type="OrthoDB" id="9789468at2"/>
<reference evidence="8 9" key="1">
    <citation type="submission" date="2018-02" db="EMBL/GenBank/DDBJ databases">
        <title>Genome sequences of Apibacter spp., gut symbionts of Asian honey bees.</title>
        <authorList>
            <person name="Kwong W.K."/>
            <person name="Steele M.I."/>
            <person name="Moran N.A."/>
        </authorList>
    </citation>
    <scope>NUCLEOTIDE SEQUENCE [LARGE SCALE GENOMIC DNA]</scope>
    <source>
        <strain evidence="9">wkB301</strain>
    </source>
</reference>
<evidence type="ECO:0000256" key="5">
    <source>
        <dbReference type="SAM" id="Phobius"/>
    </source>
</evidence>
<dbReference type="Proteomes" id="UP000238042">
    <property type="component" value="Unassembled WGS sequence"/>
</dbReference>
<comment type="caution">
    <text evidence="8">The sequence shown here is derived from an EMBL/GenBank/DDBJ whole genome shotgun (WGS) entry which is preliminary data.</text>
</comment>
<dbReference type="PANTHER" id="PTHR19384:SF128">
    <property type="entry name" value="NADPH OXIDOREDUCTASE A"/>
    <property type="match status" value="1"/>
</dbReference>
<comment type="cofactor">
    <cofactor evidence="1">
        <name>FMN</name>
        <dbReference type="ChEBI" id="CHEBI:58210"/>
    </cofactor>
</comment>
<dbReference type="InterPro" id="IPR039261">
    <property type="entry name" value="FNR_nucleotide-bd"/>
</dbReference>
<dbReference type="SUPFAM" id="SSF63380">
    <property type="entry name" value="Riboflavin synthase domain-like"/>
    <property type="match status" value="1"/>
</dbReference>
<gene>
    <name evidence="8" type="ORF">C4S77_00500</name>
</gene>
<evidence type="ECO:0000259" key="6">
    <source>
        <dbReference type="PROSITE" id="PS50902"/>
    </source>
</evidence>
<organism evidence="8 9">
    <name type="scientific">Apibacter adventoris</name>
    <dbReference type="NCBI Taxonomy" id="1679466"/>
    <lineage>
        <taxon>Bacteria</taxon>
        <taxon>Pseudomonadati</taxon>
        <taxon>Bacteroidota</taxon>
        <taxon>Flavobacteriia</taxon>
        <taxon>Flavobacteriales</taxon>
        <taxon>Weeksellaceae</taxon>
        <taxon>Apibacter</taxon>
    </lineage>
</organism>
<protein>
    <submittedName>
        <fullName evidence="8">FAD-binding oxidoreductase</fullName>
    </submittedName>
</protein>
<dbReference type="SUPFAM" id="SSF52218">
    <property type="entry name" value="Flavoproteins"/>
    <property type="match status" value="1"/>
</dbReference>
<keyword evidence="4" id="KW-0198">Cysteine biosynthesis</keyword>
<dbReference type="Gene3D" id="3.40.50.80">
    <property type="entry name" value="Nucleotide-binding domain of ferredoxin-NADP reductase (FNR) module"/>
    <property type="match status" value="1"/>
</dbReference>
<dbReference type="GO" id="GO:0016491">
    <property type="term" value="F:oxidoreductase activity"/>
    <property type="evidence" value="ECO:0007669"/>
    <property type="project" value="InterPro"/>
</dbReference>
<dbReference type="Gene3D" id="2.40.30.10">
    <property type="entry name" value="Translation factors"/>
    <property type="match status" value="1"/>
</dbReference>
<dbReference type="Gene3D" id="3.40.50.360">
    <property type="match status" value="1"/>
</dbReference>
<dbReference type="GO" id="GO:0005829">
    <property type="term" value="C:cytosol"/>
    <property type="evidence" value="ECO:0007669"/>
    <property type="project" value="TreeGrafter"/>
</dbReference>
<name>A0A2S8AGC6_9FLAO</name>
<keyword evidence="5" id="KW-0812">Transmembrane</keyword>
<keyword evidence="2" id="KW-0285">Flavoprotein</keyword>
<feature type="transmembrane region" description="Helical" evidence="5">
    <location>
        <begin position="130"/>
        <end position="151"/>
    </location>
</feature>
<keyword evidence="4" id="KW-0028">Amino-acid biosynthesis</keyword>
<evidence type="ECO:0000256" key="2">
    <source>
        <dbReference type="ARBA" id="ARBA00022630"/>
    </source>
</evidence>
<evidence type="ECO:0000256" key="3">
    <source>
        <dbReference type="ARBA" id="ARBA00022643"/>
    </source>
</evidence>
<evidence type="ECO:0000256" key="4">
    <source>
        <dbReference type="ARBA" id="ARBA00023192"/>
    </source>
</evidence>
<dbReference type="RefSeq" id="WP_105245274.1">
    <property type="nucleotide sequence ID" value="NZ_PSZM01000001.1"/>
</dbReference>
<evidence type="ECO:0000313" key="9">
    <source>
        <dbReference type="Proteomes" id="UP000238042"/>
    </source>
</evidence>
<dbReference type="InterPro" id="IPR017927">
    <property type="entry name" value="FAD-bd_FR_type"/>
</dbReference>
<dbReference type="EMBL" id="PSZM01000001">
    <property type="protein sequence ID" value="PQL95312.1"/>
    <property type="molecule type" value="Genomic_DNA"/>
</dbReference>
<proteinExistence type="predicted"/>
<sequence>MTLSIWRYAHLTLALISFLFLSMASITGSILAFNAIENNVSPYHIHQIKQISLAQTLPVLQKKYLEITELEITDNSYVKIQGLDKEGNDIEGYINPENGNIIGVPKKNNKFIQWITSFHRSLFLHDTGRIIVGINSFLLFLIATSGSILIIKRQKKITRFFSRIKKSSSPQYYHALFGRLMLLPIIIISVTGTYLTMEKFNLFPKTEHKITSKQSPDPTTKKIDFKDIPLFSQIKLSEVKKIEFPFSEEPDDYYIIKLKDKEITVNQFNGSIVSQIDFPISQKFVNIGLDLHTGRNSIVWAFILIISSLYILFFIYSGFSITWKRKSPKFKNKYTKEESKIILLVGSENGTTFRFAKAVYKQLLEQGLQSYLTELNKYQSFPQAEYLLIFTSTYGLGDAPSNAQKFEILLKKYPQNHPVNYCVIGFGSMLYNNFCGFAEWVDKLLNKELWSKKLINIHKINDKSPVDFIEWVKEWNKIIPIKLYSDTKFYKYIPQGLKKIKVEEVYIPNDSKNTFLIKLKPGKIKFTSGDILVVYPSKENEKERYYSIAKINNNIQLSIKYYPSGLASEYLISRNPGDTIYARVINNTSFHFPEQANQVVLIANGTGIGPFLGMIAQNLKKTKTSLYCGFRQENEIVIKYEQFLEEQINQGKLLQYDFSFSSMREIRYVMDLVKRDKDFFADMLKNNGVIMICGSLQMQTNVEKILDEIVFDKYQERIIEYKNQGQILTDCY</sequence>
<dbReference type="GO" id="GO:0019344">
    <property type="term" value="P:cysteine biosynthetic process"/>
    <property type="evidence" value="ECO:0007669"/>
    <property type="project" value="UniProtKB-KW"/>
</dbReference>
<evidence type="ECO:0000259" key="7">
    <source>
        <dbReference type="PROSITE" id="PS51384"/>
    </source>
</evidence>
<dbReference type="InterPro" id="IPR008254">
    <property type="entry name" value="Flavodoxin/NO_synth"/>
</dbReference>
<dbReference type="Pfam" id="PF00258">
    <property type="entry name" value="Flavodoxin_1"/>
    <property type="match status" value="1"/>
</dbReference>
<dbReference type="PROSITE" id="PS50902">
    <property type="entry name" value="FLAVODOXIN_LIKE"/>
    <property type="match status" value="1"/>
</dbReference>
<dbReference type="GO" id="GO:0010181">
    <property type="term" value="F:FMN binding"/>
    <property type="evidence" value="ECO:0007669"/>
    <property type="project" value="InterPro"/>
</dbReference>
<dbReference type="Pfam" id="PF00175">
    <property type="entry name" value="NAD_binding_1"/>
    <property type="match status" value="1"/>
</dbReference>
<evidence type="ECO:0000256" key="1">
    <source>
        <dbReference type="ARBA" id="ARBA00001917"/>
    </source>
</evidence>
<dbReference type="Pfam" id="PF03929">
    <property type="entry name" value="PepSY_TM"/>
    <property type="match status" value="1"/>
</dbReference>
<dbReference type="PANTHER" id="PTHR19384">
    <property type="entry name" value="NITRIC OXIDE SYNTHASE-RELATED"/>
    <property type="match status" value="1"/>
</dbReference>
<accession>A0A2S8AGC6</accession>
<keyword evidence="9" id="KW-1185">Reference proteome</keyword>
<feature type="domain" description="FAD-binding FR-type" evidence="7">
    <location>
        <begin position="492"/>
        <end position="593"/>
    </location>
</feature>
<feature type="transmembrane region" description="Helical" evidence="5">
    <location>
        <begin position="172"/>
        <end position="195"/>
    </location>
</feature>
<dbReference type="InterPro" id="IPR001433">
    <property type="entry name" value="OxRdtase_FAD/NAD-bd"/>
</dbReference>
<dbReference type="InterPro" id="IPR029039">
    <property type="entry name" value="Flavoprotein-like_sf"/>
</dbReference>
<dbReference type="InterPro" id="IPR017938">
    <property type="entry name" value="Riboflavin_synthase-like_b-brl"/>
</dbReference>
<keyword evidence="5" id="KW-1133">Transmembrane helix</keyword>